<dbReference type="PROSITE" id="PS51318">
    <property type="entry name" value="TAT"/>
    <property type="match status" value="1"/>
</dbReference>
<dbReference type="EC" id="3.2.1.18" evidence="3"/>
<dbReference type="GO" id="GO:0005737">
    <property type="term" value="C:cytoplasm"/>
    <property type="evidence" value="ECO:0007669"/>
    <property type="project" value="TreeGrafter"/>
</dbReference>
<dbReference type="GO" id="GO:0004308">
    <property type="term" value="F:exo-alpha-sialidase activity"/>
    <property type="evidence" value="ECO:0007669"/>
    <property type="project" value="UniProtKB-EC"/>
</dbReference>
<protein>
    <recommendedName>
        <fullName evidence="3">exo-alpha-sialidase</fullName>
        <ecNumber evidence="3">3.2.1.18</ecNumber>
    </recommendedName>
</protein>
<dbReference type="Proteomes" id="UP000295075">
    <property type="component" value="Unassembled WGS sequence"/>
</dbReference>
<dbReference type="InterPro" id="IPR036278">
    <property type="entry name" value="Sialidase_sf"/>
</dbReference>
<dbReference type="EMBL" id="SMKA01000019">
    <property type="protein sequence ID" value="TDC32799.1"/>
    <property type="molecule type" value="Genomic_DNA"/>
</dbReference>
<evidence type="ECO:0000313" key="6">
    <source>
        <dbReference type="Proteomes" id="UP000295075"/>
    </source>
</evidence>
<dbReference type="PANTHER" id="PTHR10628">
    <property type="entry name" value="SIALIDASE"/>
    <property type="match status" value="1"/>
</dbReference>
<dbReference type="InterPro" id="IPR011040">
    <property type="entry name" value="Sialidase"/>
</dbReference>
<dbReference type="GO" id="GO:0016020">
    <property type="term" value="C:membrane"/>
    <property type="evidence" value="ECO:0007669"/>
    <property type="project" value="TreeGrafter"/>
</dbReference>
<evidence type="ECO:0000256" key="3">
    <source>
        <dbReference type="ARBA" id="ARBA00012733"/>
    </source>
</evidence>
<dbReference type="RefSeq" id="WP_132403968.1">
    <property type="nucleotide sequence ID" value="NZ_SMKA01000019.1"/>
</dbReference>
<dbReference type="OrthoDB" id="5165766at2"/>
<comment type="similarity">
    <text evidence="2">Belongs to the glycosyl hydrolase 33 family.</text>
</comment>
<dbReference type="CDD" id="cd15482">
    <property type="entry name" value="Sialidase_non-viral"/>
    <property type="match status" value="1"/>
</dbReference>
<evidence type="ECO:0000313" key="5">
    <source>
        <dbReference type="EMBL" id="TDC32799.1"/>
    </source>
</evidence>
<keyword evidence="6" id="KW-1185">Reference proteome</keyword>
<dbReference type="Gene3D" id="2.120.10.10">
    <property type="match status" value="1"/>
</dbReference>
<dbReference type="PANTHER" id="PTHR10628:SF30">
    <property type="entry name" value="EXO-ALPHA-SIALIDASE"/>
    <property type="match status" value="1"/>
</dbReference>
<evidence type="ECO:0000256" key="2">
    <source>
        <dbReference type="ARBA" id="ARBA00009348"/>
    </source>
</evidence>
<organism evidence="5 6">
    <name type="scientific">Kribbella albertanoniae</name>
    <dbReference type="NCBI Taxonomy" id="1266829"/>
    <lineage>
        <taxon>Bacteria</taxon>
        <taxon>Bacillati</taxon>
        <taxon>Actinomycetota</taxon>
        <taxon>Actinomycetes</taxon>
        <taxon>Propionibacteriales</taxon>
        <taxon>Kribbellaceae</taxon>
        <taxon>Kribbella</taxon>
    </lineage>
</organism>
<dbReference type="Pfam" id="PF13088">
    <property type="entry name" value="BNR_2"/>
    <property type="match status" value="1"/>
</dbReference>
<evidence type="ECO:0000259" key="4">
    <source>
        <dbReference type="Pfam" id="PF13088"/>
    </source>
</evidence>
<dbReference type="InterPro" id="IPR006311">
    <property type="entry name" value="TAT_signal"/>
</dbReference>
<dbReference type="AlphaFoldDB" id="A0A4R4QCC6"/>
<dbReference type="InterPro" id="IPR026856">
    <property type="entry name" value="Sialidase_fam"/>
</dbReference>
<feature type="domain" description="Sialidase" evidence="4">
    <location>
        <begin position="102"/>
        <end position="214"/>
    </location>
</feature>
<sequence length="421" mass="45086">MGLSRRVFLGGAAGVAAVGFTASRLAFPQQQAFALDADGMESKMLFGDAQAGAAAIPKEGGDGNYHSCRIPSILAVPGTGVVIAIVEGRPDSNFDRSGNFNLLMRRSTNSGLTWSVATTLAGAGLRDWTNPTLVHDRTTGRLTCFMLRRQLGEDYVIDPDVYIATSEDNGATWTSPVARPDLNRDMGNDFIGPGNGIQRADGTLVVPARGRLIIKAPGGDWAAHHLPQGLAGGPYGEGTVTERSDGRLILNYRALDAEIKHGGTYPHTRRIAIGNPGNWQLFGEEYWRAQIIDPGAHAAQISHSINGRRHLLHLNSATREIDNRYVMTLRASADNGETWSYQRPLSAPISEGGDPLASEGNLAGNLREGGYSALTSTGSGIVLALVEARRVQKNNPTLEEVNDSPCAVVLRRFDPSWIVPA</sequence>
<accession>A0A4R4QCC6</accession>
<evidence type="ECO:0000256" key="1">
    <source>
        <dbReference type="ARBA" id="ARBA00000427"/>
    </source>
</evidence>
<dbReference type="GO" id="GO:0006689">
    <property type="term" value="P:ganglioside catabolic process"/>
    <property type="evidence" value="ECO:0007669"/>
    <property type="project" value="TreeGrafter"/>
</dbReference>
<gene>
    <name evidence="5" type="ORF">E1261_07490</name>
</gene>
<comment type="caution">
    <text evidence="5">The sequence shown here is derived from an EMBL/GenBank/DDBJ whole genome shotgun (WGS) entry which is preliminary data.</text>
</comment>
<name>A0A4R4QCC6_9ACTN</name>
<dbReference type="GO" id="GO:0009313">
    <property type="term" value="P:oligosaccharide catabolic process"/>
    <property type="evidence" value="ECO:0007669"/>
    <property type="project" value="TreeGrafter"/>
</dbReference>
<comment type="catalytic activity">
    <reaction evidence="1">
        <text>Hydrolysis of alpha-(2-&gt;3)-, alpha-(2-&gt;6)-, alpha-(2-&gt;8)- glycosidic linkages of terminal sialic acid residues in oligosaccharides, glycoproteins, glycolipids, colominic acid and synthetic substrates.</text>
        <dbReference type="EC" id="3.2.1.18"/>
    </reaction>
</comment>
<proteinExistence type="inferred from homology"/>
<dbReference type="SUPFAM" id="SSF50939">
    <property type="entry name" value="Sialidases"/>
    <property type="match status" value="1"/>
</dbReference>
<reference evidence="5 6" key="1">
    <citation type="submission" date="2019-03" db="EMBL/GenBank/DDBJ databases">
        <title>Draft genome sequences of novel Actinobacteria.</title>
        <authorList>
            <person name="Sahin N."/>
            <person name="Ay H."/>
            <person name="Saygin H."/>
        </authorList>
    </citation>
    <scope>NUCLEOTIDE SEQUENCE [LARGE SCALE GENOMIC DNA]</scope>
    <source>
        <strain evidence="5 6">JCM 30547</strain>
    </source>
</reference>